<dbReference type="Gene3D" id="1.10.10.10">
    <property type="entry name" value="Winged helix-like DNA-binding domain superfamily/Winged helix DNA-binding domain"/>
    <property type="match status" value="1"/>
</dbReference>
<keyword evidence="2 6" id="KW-0805">Transcription regulation</keyword>
<comment type="caution">
    <text evidence="9">The sequence shown here is derived from an EMBL/GenBank/DDBJ whole genome shotgun (WGS) entry which is preliminary data.</text>
</comment>
<dbReference type="Gene3D" id="1.10.1740.10">
    <property type="match status" value="1"/>
</dbReference>
<dbReference type="Proteomes" id="UP001596074">
    <property type="component" value="Unassembled WGS sequence"/>
</dbReference>
<organism evidence="9 10">
    <name type="scientific">Actinomadura rugatobispora</name>
    <dbReference type="NCBI Taxonomy" id="1994"/>
    <lineage>
        <taxon>Bacteria</taxon>
        <taxon>Bacillati</taxon>
        <taxon>Actinomycetota</taxon>
        <taxon>Actinomycetes</taxon>
        <taxon>Streptosporangiales</taxon>
        <taxon>Thermomonosporaceae</taxon>
        <taxon>Actinomadura</taxon>
    </lineage>
</organism>
<name>A0ABW0ZQ55_9ACTN</name>
<dbReference type="InterPro" id="IPR036388">
    <property type="entry name" value="WH-like_DNA-bd_sf"/>
</dbReference>
<protein>
    <recommendedName>
        <fullName evidence="6">RNA polymerase sigma factor</fullName>
    </recommendedName>
</protein>
<evidence type="ECO:0000256" key="5">
    <source>
        <dbReference type="ARBA" id="ARBA00023163"/>
    </source>
</evidence>
<comment type="similarity">
    <text evidence="1 6">Belongs to the sigma-70 factor family. ECF subfamily.</text>
</comment>
<evidence type="ECO:0000259" key="7">
    <source>
        <dbReference type="Pfam" id="PF04542"/>
    </source>
</evidence>
<evidence type="ECO:0000313" key="9">
    <source>
        <dbReference type="EMBL" id="MFC5745384.1"/>
    </source>
</evidence>
<dbReference type="InterPro" id="IPR000838">
    <property type="entry name" value="RNA_pol_sigma70_ECF_CS"/>
</dbReference>
<dbReference type="Pfam" id="PF04542">
    <property type="entry name" value="Sigma70_r2"/>
    <property type="match status" value="1"/>
</dbReference>
<dbReference type="SUPFAM" id="SSF88659">
    <property type="entry name" value="Sigma3 and sigma4 domains of RNA polymerase sigma factors"/>
    <property type="match status" value="1"/>
</dbReference>
<evidence type="ECO:0000256" key="1">
    <source>
        <dbReference type="ARBA" id="ARBA00010641"/>
    </source>
</evidence>
<dbReference type="Pfam" id="PF08281">
    <property type="entry name" value="Sigma70_r4_2"/>
    <property type="match status" value="1"/>
</dbReference>
<evidence type="ECO:0000256" key="2">
    <source>
        <dbReference type="ARBA" id="ARBA00023015"/>
    </source>
</evidence>
<dbReference type="PROSITE" id="PS51257">
    <property type="entry name" value="PROKAR_LIPOPROTEIN"/>
    <property type="match status" value="1"/>
</dbReference>
<evidence type="ECO:0000256" key="4">
    <source>
        <dbReference type="ARBA" id="ARBA00023125"/>
    </source>
</evidence>
<dbReference type="InterPro" id="IPR039425">
    <property type="entry name" value="RNA_pol_sigma-70-like"/>
</dbReference>
<accession>A0ABW0ZQ55</accession>
<dbReference type="InterPro" id="IPR014284">
    <property type="entry name" value="RNA_pol_sigma-70_dom"/>
</dbReference>
<evidence type="ECO:0000256" key="3">
    <source>
        <dbReference type="ARBA" id="ARBA00023082"/>
    </source>
</evidence>
<dbReference type="EMBL" id="JBHSON010000007">
    <property type="protein sequence ID" value="MFC5745384.1"/>
    <property type="molecule type" value="Genomic_DNA"/>
</dbReference>
<keyword evidence="4 6" id="KW-0238">DNA-binding</keyword>
<dbReference type="PANTHER" id="PTHR43133:SF61">
    <property type="entry name" value="ECF RNA POLYMERASE SIGMA FACTOR SIGC"/>
    <property type="match status" value="1"/>
</dbReference>
<reference evidence="10" key="1">
    <citation type="journal article" date="2019" name="Int. J. Syst. Evol. Microbiol.">
        <title>The Global Catalogue of Microorganisms (GCM) 10K type strain sequencing project: providing services to taxonomists for standard genome sequencing and annotation.</title>
        <authorList>
            <consortium name="The Broad Institute Genomics Platform"/>
            <consortium name="The Broad Institute Genome Sequencing Center for Infectious Disease"/>
            <person name="Wu L."/>
            <person name="Ma J."/>
        </authorList>
    </citation>
    <scope>NUCLEOTIDE SEQUENCE [LARGE SCALE GENOMIC DNA]</scope>
    <source>
        <strain evidence="10">KCTC 42087</strain>
    </source>
</reference>
<evidence type="ECO:0000259" key="8">
    <source>
        <dbReference type="Pfam" id="PF08281"/>
    </source>
</evidence>
<keyword evidence="5 6" id="KW-0804">Transcription</keyword>
<sequence length="186" mass="20405">MKSAIDDQQLTQLALSACRGTPADVERFFGAVYADVQRFISHLDGAHRAEDLTQETFVRALRGLPAFAGRSSARTWLLSIARRVVIDRYRSAARRPVVTGLAEWQHVVERSQAGAVPGWEEGVALTALLDEVPWERRAPFVLTQILGLSYAEAADALQCPIGTVRSRVARTRAQLAGTIRAAERPA</sequence>
<dbReference type="SUPFAM" id="SSF88946">
    <property type="entry name" value="Sigma2 domain of RNA polymerase sigma factors"/>
    <property type="match status" value="1"/>
</dbReference>
<feature type="domain" description="RNA polymerase sigma-70 region 2" evidence="7">
    <location>
        <begin position="34"/>
        <end position="95"/>
    </location>
</feature>
<dbReference type="InterPro" id="IPR013325">
    <property type="entry name" value="RNA_pol_sigma_r2"/>
</dbReference>
<evidence type="ECO:0000256" key="6">
    <source>
        <dbReference type="RuleBase" id="RU000716"/>
    </source>
</evidence>
<feature type="domain" description="RNA polymerase sigma factor 70 region 4 type 2" evidence="8">
    <location>
        <begin position="124"/>
        <end position="175"/>
    </location>
</feature>
<dbReference type="PANTHER" id="PTHR43133">
    <property type="entry name" value="RNA POLYMERASE ECF-TYPE SIGMA FACTO"/>
    <property type="match status" value="1"/>
</dbReference>
<keyword evidence="10" id="KW-1185">Reference proteome</keyword>
<dbReference type="NCBIfam" id="TIGR02937">
    <property type="entry name" value="sigma70-ECF"/>
    <property type="match status" value="1"/>
</dbReference>
<dbReference type="InterPro" id="IPR013324">
    <property type="entry name" value="RNA_pol_sigma_r3/r4-like"/>
</dbReference>
<keyword evidence="3 6" id="KW-0731">Sigma factor</keyword>
<evidence type="ECO:0000313" key="10">
    <source>
        <dbReference type="Proteomes" id="UP001596074"/>
    </source>
</evidence>
<gene>
    <name evidence="9" type="ORF">ACFPZN_07195</name>
</gene>
<dbReference type="InterPro" id="IPR013249">
    <property type="entry name" value="RNA_pol_sigma70_r4_t2"/>
</dbReference>
<dbReference type="RefSeq" id="WP_378281007.1">
    <property type="nucleotide sequence ID" value="NZ_JBHSON010000007.1"/>
</dbReference>
<dbReference type="PROSITE" id="PS01063">
    <property type="entry name" value="SIGMA70_ECF"/>
    <property type="match status" value="1"/>
</dbReference>
<dbReference type="InterPro" id="IPR007627">
    <property type="entry name" value="RNA_pol_sigma70_r2"/>
</dbReference>
<proteinExistence type="inferred from homology"/>